<accession>A0AAW9R124</accession>
<protein>
    <submittedName>
        <fullName evidence="1">Uncharacterized protein</fullName>
    </submittedName>
</protein>
<evidence type="ECO:0000313" key="1">
    <source>
        <dbReference type="EMBL" id="MEG3439469.1"/>
    </source>
</evidence>
<dbReference type="Proteomes" id="UP001328733">
    <property type="component" value="Unassembled WGS sequence"/>
</dbReference>
<evidence type="ECO:0000313" key="2">
    <source>
        <dbReference type="Proteomes" id="UP001328733"/>
    </source>
</evidence>
<keyword evidence="2" id="KW-1185">Reference proteome</keyword>
<dbReference type="EMBL" id="JBAFSM010000049">
    <property type="protein sequence ID" value="MEG3439469.1"/>
    <property type="molecule type" value="Genomic_DNA"/>
</dbReference>
<comment type="caution">
    <text evidence="1">The sequence shown here is derived from an EMBL/GenBank/DDBJ whole genome shotgun (WGS) entry which is preliminary data.</text>
</comment>
<gene>
    <name evidence="1" type="ORF">V0288_20245</name>
</gene>
<organism evidence="1 2">
    <name type="scientific">Pannus brasiliensis CCIBt3594</name>
    <dbReference type="NCBI Taxonomy" id="1427578"/>
    <lineage>
        <taxon>Bacteria</taxon>
        <taxon>Bacillati</taxon>
        <taxon>Cyanobacteriota</taxon>
        <taxon>Cyanophyceae</taxon>
        <taxon>Oscillatoriophycideae</taxon>
        <taxon>Chroococcales</taxon>
        <taxon>Microcystaceae</taxon>
        <taxon>Pannus</taxon>
    </lineage>
</organism>
<sequence>MINPKDRAALLRVKNVLGQQRELQERPFSIAVNGEEIPLSLVATLDRKTCSG</sequence>
<reference evidence="1 2" key="1">
    <citation type="submission" date="2024-01" db="EMBL/GenBank/DDBJ databases">
        <title>Genomic insights into the taxonomy and metabolism of the cyanobacterium Pannus brasiliensis CCIBt3594.</title>
        <authorList>
            <person name="Machado M."/>
            <person name="Botero N.B."/>
            <person name="Andreote A.P.D."/>
            <person name="Feitosa A.M.T."/>
            <person name="Popin R."/>
            <person name="Sivonen K."/>
            <person name="Fiore M.F."/>
        </authorList>
    </citation>
    <scope>NUCLEOTIDE SEQUENCE [LARGE SCALE GENOMIC DNA]</scope>
    <source>
        <strain evidence="1 2">CCIBt3594</strain>
    </source>
</reference>
<dbReference type="AlphaFoldDB" id="A0AAW9R124"/>
<dbReference type="RefSeq" id="WP_332866954.1">
    <property type="nucleotide sequence ID" value="NZ_JBAFSM010000049.1"/>
</dbReference>
<proteinExistence type="predicted"/>
<name>A0AAW9R124_9CHRO</name>